<name>A0AC61QJ66_9BACT</name>
<dbReference type="Proteomes" id="UP000294588">
    <property type="component" value="Unassembled WGS sequence"/>
</dbReference>
<sequence length="199" mass="22171">MKKHKSSILARQNGVTLIELIVVMAISVLLLLISGLGIGTFFRTYKELTAWTKLQQDALNCLNLIKNGVPVGSGIDTEYIGVINAMTLELTNTTTNVSTGLKVIPPSASDIYKSDNAHFYLYNGAVRCTYVHHGVQVASPIYIFPKEEDLDDIIIDKFLFTKVNPEPNVYVVQVELNARIKTGADRYEMVKFKTKMAKK</sequence>
<accession>A0AC61QJ66</accession>
<protein>
    <submittedName>
        <fullName evidence="1">Prepilin-type N-terminal cleavage/methylation domain-containing protein</fullName>
    </submittedName>
</protein>
<evidence type="ECO:0000313" key="2">
    <source>
        <dbReference type="Proteomes" id="UP000294588"/>
    </source>
</evidence>
<comment type="caution">
    <text evidence="1">The sequence shown here is derived from an EMBL/GenBank/DDBJ whole genome shotgun (WGS) entry which is preliminary data.</text>
</comment>
<dbReference type="EMBL" id="SMOG01000010">
    <property type="protein sequence ID" value="TDF72997.1"/>
    <property type="molecule type" value="Genomic_DNA"/>
</dbReference>
<organism evidence="1 2">
    <name type="scientific">Candidatus Syntrophosphaera thermopropionivorans</name>
    <dbReference type="NCBI Taxonomy" id="2593015"/>
    <lineage>
        <taxon>Bacteria</taxon>
        <taxon>Pseudomonadati</taxon>
        <taxon>Candidatus Cloacimonadota</taxon>
        <taxon>Candidatus Cloacimonadia</taxon>
        <taxon>Candidatus Cloacimonadales</taxon>
        <taxon>Candidatus Cloacimonadaceae</taxon>
        <taxon>Candidatus Syntrophosphaera</taxon>
    </lineage>
</organism>
<evidence type="ECO:0000313" key="1">
    <source>
        <dbReference type="EMBL" id="TDF72997.1"/>
    </source>
</evidence>
<reference evidence="1" key="1">
    <citation type="submission" date="2019-03" db="EMBL/GenBank/DDBJ databases">
        <title>Candidatus Syntrophosphaera thermopropionivorans: a novel player in syntrophic propionate oxidation during anaerobic digestion.</title>
        <authorList>
            <person name="Dyksma S."/>
        </authorList>
    </citation>
    <scope>NUCLEOTIDE SEQUENCE</scope>
    <source>
        <strain evidence="1">W5</strain>
    </source>
</reference>
<gene>
    <name evidence="1" type="ORF">E0946_04245</name>
</gene>
<proteinExistence type="predicted"/>
<keyword evidence="2" id="KW-1185">Reference proteome</keyword>